<comment type="similarity">
    <text evidence="2">Belongs to the glycosyltransferase 47 family.</text>
</comment>
<keyword evidence="3" id="KW-0328">Glycosyltransferase</keyword>
<keyword evidence="8" id="KW-1185">Reference proteome</keyword>
<keyword evidence="5" id="KW-0333">Golgi apparatus</keyword>
<evidence type="ECO:0000259" key="6">
    <source>
        <dbReference type="Pfam" id="PF03016"/>
    </source>
</evidence>
<dbReference type="PANTHER" id="PTHR11062:SF281">
    <property type="entry name" value="EXOSTOSIN-LIKE 2"/>
    <property type="match status" value="1"/>
</dbReference>
<evidence type="ECO:0000256" key="1">
    <source>
        <dbReference type="ARBA" id="ARBA00004323"/>
    </source>
</evidence>
<dbReference type="InterPro" id="IPR004263">
    <property type="entry name" value="Exostosin"/>
</dbReference>
<feature type="domain" description="Exostosin GT47" evidence="6">
    <location>
        <begin position="119"/>
        <end position="405"/>
    </location>
</feature>
<reference evidence="7 8" key="1">
    <citation type="journal article" date="2024" name="G3 (Bethesda)">
        <title>Genome assembly of Hibiscus sabdariffa L. provides insights into metabolisms of medicinal natural products.</title>
        <authorList>
            <person name="Kim T."/>
        </authorList>
    </citation>
    <scope>NUCLEOTIDE SEQUENCE [LARGE SCALE GENOMIC DNA]</scope>
    <source>
        <strain evidence="7">TK-2024</strain>
        <tissue evidence="7">Old leaves</tissue>
    </source>
</reference>
<dbReference type="InterPro" id="IPR040911">
    <property type="entry name" value="Exostosin_GT47"/>
</dbReference>
<comment type="subcellular location">
    <subcellularLocation>
        <location evidence="1">Golgi apparatus membrane</location>
        <topology evidence="1">Single-pass type II membrane protein</topology>
    </subcellularLocation>
</comment>
<comment type="caution">
    <text evidence="7">The sequence shown here is derived from an EMBL/GenBank/DDBJ whole genome shotgun (WGS) entry which is preliminary data.</text>
</comment>
<evidence type="ECO:0000256" key="2">
    <source>
        <dbReference type="ARBA" id="ARBA00010271"/>
    </source>
</evidence>
<dbReference type="PANTHER" id="PTHR11062">
    <property type="entry name" value="EXOSTOSIN HEPARAN SULFATE GLYCOSYLTRANSFERASE -RELATED"/>
    <property type="match status" value="1"/>
</dbReference>
<evidence type="ECO:0000256" key="4">
    <source>
        <dbReference type="ARBA" id="ARBA00022968"/>
    </source>
</evidence>
<organism evidence="7 8">
    <name type="scientific">Hibiscus sabdariffa</name>
    <name type="common">roselle</name>
    <dbReference type="NCBI Taxonomy" id="183260"/>
    <lineage>
        <taxon>Eukaryota</taxon>
        <taxon>Viridiplantae</taxon>
        <taxon>Streptophyta</taxon>
        <taxon>Embryophyta</taxon>
        <taxon>Tracheophyta</taxon>
        <taxon>Spermatophyta</taxon>
        <taxon>Magnoliopsida</taxon>
        <taxon>eudicotyledons</taxon>
        <taxon>Gunneridae</taxon>
        <taxon>Pentapetalae</taxon>
        <taxon>rosids</taxon>
        <taxon>malvids</taxon>
        <taxon>Malvales</taxon>
        <taxon>Malvaceae</taxon>
        <taxon>Malvoideae</taxon>
        <taxon>Hibiscus</taxon>
    </lineage>
</organism>
<evidence type="ECO:0000313" key="7">
    <source>
        <dbReference type="EMBL" id="KAK8554378.1"/>
    </source>
</evidence>
<dbReference type="Pfam" id="PF03016">
    <property type="entry name" value="Exostosin_GT47"/>
    <property type="match status" value="1"/>
</dbReference>
<accession>A0ABR2E8P2</accession>
<evidence type="ECO:0000256" key="5">
    <source>
        <dbReference type="ARBA" id="ARBA00023034"/>
    </source>
</evidence>
<name>A0ABR2E8P2_9ROSI</name>
<evidence type="ECO:0000256" key="3">
    <source>
        <dbReference type="ARBA" id="ARBA00022676"/>
    </source>
</evidence>
<sequence length="515" mass="59759">MMGLQSQAIAISIDCSSAPLEWPNLVPVMATLNSYHRTKPIWHHHYGAHCTNTHQVGALLLIVATLFVARLFDHLPSALHSNGSQFNLQDRSPRKLSRFNGGRGYLSWPQRGYGSHLSLKIYVYDENEIEALKPLMYGKEGNVDVDICYLGQWGTQVKIHRLLLKSRFRTRDKDEADFFFVPAYVKCVHMLEGLAEEEINQTYVEALRQMPYFRRSGGRDHIFVFPSGNGAHFFTSWKTFLNRSIFLTPEGDRTDNKNTSAFNTWKDIIIPGNVDDEMTKNGASLVQPLPLSNRKYLANYLGRAQRLKGRLQLIQLAKQYPDKLEAPDLKHDPPDKLFKVEYFEHLRNAKFCLIPRGLSSWTLRFYESFFVECVPVIISDQIELPFQNVIDYTRITIKWPATRIDPQLLEYLESIPGCFRFIHHRVYLKSTIQPFSFFADEVIEGMIANGRRVKCLWIYAPESEPCSAMHGILWELQRKVRVFHQSAETFWLHNGTFVNRDLEEFRNWKPPMPLP</sequence>
<keyword evidence="3" id="KW-0808">Transferase</keyword>
<evidence type="ECO:0000313" key="8">
    <source>
        <dbReference type="Proteomes" id="UP001472677"/>
    </source>
</evidence>
<keyword evidence="4" id="KW-0812">Transmembrane</keyword>
<dbReference type="EMBL" id="JBBPBM010000019">
    <property type="protein sequence ID" value="KAK8554378.1"/>
    <property type="molecule type" value="Genomic_DNA"/>
</dbReference>
<proteinExistence type="inferred from homology"/>
<protein>
    <recommendedName>
        <fullName evidence="6">Exostosin GT47 domain-containing protein</fullName>
    </recommendedName>
</protein>
<gene>
    <name evidence="7" type="ORF">V6N12_031342</name>
</gene>
<keyword evidence="4" id="KW-0735">Signal-anchor</keyword>
<dbReference type="Proteomes" id="UP001472677">
    <property type="component" value="Unassembled WGS sequence"/>
</dbReference>